<dbReference type="PANTHER" id="PTHR30433:SF2">
    <property type="entry name" value="MOTILITY PROTEIN A"/>
    <property type="match status" value="1"/>
</dbReference>
<organism evidence="11 12">
    <name type="scientific">Hypericibacter terrae</name>
    <dbReference type="NCBI Taxonomy" id="2602015"/>
    <lineage>
        <taxon>Bacteria</taxon>
        <taxon>Pseudomonadati</taxon>
        <taxon>Pseudomonadota</taxon>
        <taxon>Alphaproteobacteria</taxon>
        <taxon>Rhodospirillales</taxon>
        <taxon>Dongiaceae</taxon>
        <taxon>Hypericibacter</taxon>
    </lineage>
</organism>
<evidence type="ECO:0000256" key="4">
    <source>
        <dbReference type="ARBA" id="ARBA00022475"/>
    </source>
</evidence>
<reference evidence="11 12" key="1">
    <citation type="submission" date="2019-08" db="EMBL/GenBank/DDBJ databases">
        <title>Hyperibacter terrae gen. nov., sp. nov. and Hyperibacter viscosus sp. nov., two new members in the family Rhodospirillaceae isolated from the rhizosphere of Hypericum perforatum.</title>
        <authorList>
            <person name="Noviana Z."/>
        </authorList>
    </citation>
    <scope>NUCLEOTIDE SEQUENCE [LARGE SCALE GENOMIC DNA]</scope>
    <source>
        <strain evidence="11 12">R5913</strain>
    </source>
</reference>
<dbReference type="PROSITE" id="PS01307">
    <property type="entry name" value="MOTA"/>
    <property type="match status" value="1"/>
</dbReference>
<keyword evidence="7 9" id="KW-1133">Transmembrane helix</keyword>
<dbReference type="EMBL" id="CP042906">
    <property type="protein sequence ID" value="QEX18284.1"/>
    <property type="molecule type" value="Genomic_DNA"/>
</dbReference>
<dbReference type="AlphaFoldDB" id="A0A5J6MLJ3"/>
<dbReference type="GO" id="GO:0071978">
    <property type="term" value="P:bacterial-type flagellum-dependent swarming motility"/>
    <property type="evidence" value="ECO:0007669"/>
    <property type="project" value="InterPro"/>
</dbReference>
<dbReference type="InterPro" id="IPR047055">
    <property type="entry name" value="MotA-like"/>
</dbReference>
<feature type="transmembrane region" description="Helical" evidence="9">
    <location>
        <begin position="204"/>
        <end position="223"/>
    </location>
</feature>
<keyword evidence="4" id="KW-1003">Cell membrane</keyword>
<dbReference type="OrthoDB" id="9806929at2"/>
<evidence type="ECO:0000256" key="6">
    <source>
        <dbReference type="ARBA" id="ARBA00022779"/>
    </source>
</evidence>
<keyword evidence="11" id="KW-0282">Flagellum</keyword>
<dbReference type="InterPro" id="IPR002898">
    <property type="entry name" value="MotA_ExbB_proton_chnl"/>
</dbReference>
<comment type="subcellular location">
    <subcellularLocation>
        <location evidence="1">Cell membrane</location>
        <topology evidence="1">Multi-pass membrane protein</topology>
    </subcellularLocation>
</comment>
<keyword evidence="5 9" id="KW-0812">Transmembrane</keyword>
<evidence type="ECO:0000256" key="1">
    <source>
        <dbReference type="ARBA" id="ARBA00004651"/>
    </source>
</evidence>
<feature type="transmembrane region" description="Helical" evidence="9">
    <location>
        <begin position="21"/>
        <end position="45"/>
    </location>
</feature>
<evidence type="ECO:0000256" key="7">
    <source>
        <dbReference type="ARBA" id="ARBA00022989"/>
    </source>
</evidence>
<dbReference type="KEGG" id="htq:FRZ44_35890"/>
<dbReference type="PANTHER" id="PTHR30433">
    <property type="entry name" value="CHEMOTAXIS PROTEIN MOTA"/>
    <property type="match status" value="1"/>
</dbReference>
<evidence type="ECO:0000256" key="9">
    <source>
        <dbReference type="SAM" id="Phobius"/>
    </source>
</evidence>
<gene>
    <name evidence="11" type="ORF">FRZ44_35890</name>
</gene>
<feature type="transmembrane region" description="Helical" evidence="9">
    <location>
        <begin position="172"/>
        <end position="192"/>
    </location>
</feature>
<evidence type="ECO:0000313" key="11">
    <source>
        <dbReference type="EMBL" id="QEX18284.1"/>
    </source>
</evidence>
<protein>
    <submittedName>
        <fullName evidence="11">Flagellar motor protein MotA</fullName>
    </submittedName>
</protein>
<dbReference type="Pfam" id="PF01618">
    <property type="entry name" value="MotA_ExbB"/>
    <property type="match status" value="1"/>
</dbReference>
<dbReference type="RefSeq" id="WP_151178462.1">
    <property type="nucleotide sequence ID" value="NZ_CP042906.1"/>
</dbReference>
<keyword evidence="6" id="KW-0283">Flagellar rotation</keyword>
<keyword evidence="12" id="KW-1185">Reference proteome</keyword>
<keyword evidence="11" id="KW-0969">Cilium</keyword>
<name>A0A5J6MLJ3_9PROT</name>
<keyword evidence="3" id="KW-0813">Transport</keyword>
<dbReference type="Proteomes" id="UP000326202">
    <property type="component" value="Chromosome"/>
</dbReference>
<evidence type="ECO:0000259" key="10">
    <source>
        <dbReference type="Pfam" id="PF01618"/>
    </source>
</evidence>
<evidence type="ECO:0000256" key="5">
    <source>
        <dbReference type="ARBA" id="ARBA00022692"/>
    </source>
</evidence>
<evidence type="ECO:0000256" key="2">
    <source>
        <dbReference type="ARBA" id="ARBA00008038"/>
    </source>
</evidence>
<dbReference type="GO" id="GO:0006935">
    <property type="term" value="P:chemotaxis"/>
    <property type="evidence" value="ECO:0007669"/>
    <property type="project" value="InterPro"/>
</dbReference>
<evidence type="ECO:0000256" key="3">
    <source>
        <dbReference type="ARBA" id="ARBA00022448"/>
    </source>
</evidence>
<dbReference type="InterPro" id="IPR000540">
    <property type="entry name" value="Flag_MotA_CS"/>
</dbReference>
<dbReference type="GO" id="GO:0005886">
    <property type="term" value="C:plasma membrane"/>
    <property type="evidence" value="ECO:0007669"/>
    <property type="project" value="UniProtKB-SubCell"/>
</dbReference>
<proteinExistence type="inferred from homology"/>
<keyword evidence="8 9" id="KW-0472">Membrane</keyword>
<accession>A0A5J6MLJ3</accession>
<keyword evidence="11" id="KW-0966">Cell projection</keyword>
<evidence type="ECO:0000313" key="12">
    <source>
        <dbReference type="Proteomes" id="UP000326202"/>
    </source>
</evidence>
<feature type="transmembrane region" description="Helical" evidence="9">
    <location>
        <begin position="51"/>
        <end position="75"/>
    </location>
</feature>
<comment type="similarity">
    <text evidence="2">Belongs to the MotA family.</text>
</comment>
<feature type="domain" description="MotA/TolQ/ExbB proton channel" evidence="10">
    <location>
        <begin position="127"/>
        <end position="238"/>
    </location>
</feature>
<evidence type="ECO:0000256" key="8">
    <source>
        <dbReference type="ARBA" id="ARBA00023136"/>
    </source>
</evidence>
<sequence>MAVETESNRRLRDSARTVRAGAAADPLGPIALIGAVALVALAISLGGSPLAFFHFPSFLMVVGGTFAVTCVSFSAGEVIRAHPTMVGALTTATPEPMDAARGMMTLADMVRRHGPLALQDQLPQFKSDPFLHRAMSLVVDAAPQDEIEAVMAADADASAQRMQRSASILRRAAEVAPAMGLIGTLIGLVQMLGSLDEPSKIGPAMALALLTTLYGALLANIVFGPLAAKIERNASAEAVLRQIYLIGAVSMARQENPRRLEILLNSVLPPWQQIRFFG</sequence>